<comment type="caution">
    <text evidence="3">The sequence shown here is derived from an EMBL/GenBank/DDBJ whole genome shotgun (WGS) entry which is preliminary data.</text>
</comment>
<gene>
    <name evidence="3" type="ORF">ElyMa_005210600</name>
</gene>
<proteinExistence type="inferred from homology"/>
<dbReference type="InterPro" id="IPR036188">
    <property type="entry name" value="FAD/NAD-bd_sf"/>
</dbReference>
<organism evidence="3 4">
    <name type="scientific">Elysia marginata</name>
    <dbReference type="NCBI Taxonomy" id="1093978"/>
    <lineage>
        <taxon>Eukaryota</taxon>
        <taxon>Metazoa</taxon>
        <taxon>Spiralia</taxon>
        <taxon>Lophotrochozoa</taxon>
        <taxon>Mollusca</taxon>
        <taxon>Gastropoda</taxon>
        <taxon>Heterobranchia</taxon>
        <taxon>Euthyneura</taxon>
        <taxon>Panpulmonata</taxon>
        <taxon>Sacoglossa</taxon>
        <taxon>Placobranchoidea</taxon>
        <taxon>Plakobranchidae</taxon>
        <taxon>Elysia</taxon>
    </lineage>
</organism>
<feature type="domain" description="Glucose-methanol-choline oxidoreductase C-terminal" evidence="2">
    <location>
        <begin position="64"/>
        <end position="206"/>
    </location>
</feature>
<sequence length="226" mass="25750">MAFKSTTPDTKQKKWPDLQLHFFNYIPKTEPMRMLYVDEQTRSEFEPRDAWEDGWSCFPTVLRPESRGSLTLASTDPFDHPHIRANYLDSQYDIDMLLKGIEECYALVRTNTMQSIGATLLETSPLTACKQHKFESPEYWVCYFKLRPFTVYHPVGTCKMGPGTDSTTVVDPQLRVHGLTGLRVADASVMPWITSANTQIPTVMIAEKAADMILGKQTPRPIQLDN</sequence>
<dbReference type="GO" id="GO:0050660">
    <property type="term" value="F:flavin adenine dinucleotide binding"/>
    <property type="evidence" value="ECO:0007669"/>
    <property type="project" value="InterPro"/>
</dbReference>
<comment type="similarity">
    <text evidence="1">Belongs to the GMC oxidoreductase family.</text>
</comment>
<dbReference type="SUPFAM" id="SSF54373">
    <property type="entry name" value="FAD-linked reductases, C-terminal domain"/>
    <property type="match status" value="1"/>
</dbReference>
<dbReference type="AlphaFoldDB" id="A0AAV4JU76"/>
<dbReference type="Proteomes" id="UP000762676">
    <property type="component" value="Unassembled WGS sequence"/>
</dbReference>
<dbReference type="InterPro" id="IPR007867">
    <property type="entry name" value="GMC_OxRtase_C"/>
</dbReference>
<dbReference type="Gene3D" id="3.30.560.10">
    <property type="entry name" value="Glucose Oxidase, domain 3"/>
    <property type="match status" value="1"/>
</dbReference>
<keyword evidence="4" id="KW-1185">Reference proteome</keyword>
<dbReference type="GO" id="GO:0016614">
    <property type="term" value="F:oxidoreductase activity, acting on CH-OH group of donors"/>
    <property type="evidence" value="ECO:0007669"/>
    <property type="project" value="InterPro"/>
</dbReference>
<evidence type="ECO:0000256" key="1">
    <source>
        <dbReference type="ARBA" id="ARBA00010790"/>
    </source>
</evidence>
<dbReference type="PANTHER" id="PTHR11552:SF147">
    <property type="entry name" value="CHOLINE DEHYDROGENASE, MITOCHONDRIAL"/>
    <property type="match status" value="1"/>
</dbReference>
<dbReference type="InterPro" id="IPR012132">
    <property type="entry name" value="GMC_OxRdtase"/>
</dbReference>
<evidence type="ECO:0000313" key="4">
    <source>
        <dbReference type="Proteomes" id="UP000762676"/>
    </source>
</evidence>
<accession>A0AAV4JU76</accession>
<dbReference type="PANTHER" id="PTHR11552">
    <property type="entry name" value="GLUCOSE-METHANOL-CHOLINE GMC OXIDOREDUCTASE"/>
    <property type="match status" value="1"/>
</dbReference>
<dbReference type="SUPFAM" id="SSF51905">
    <property type="entry name" value="FAD/NAD(P)-binding domain"/>
    <property type="match status" value="1"/>
</dbReference>
<name>A0AAV4JU76_9GAST</name>
<reference evidence="3 4" key="1">
    <citation type="journal article" date="2021" name="Elife">
        <title>Chloroplast acquisition without the gene transfer in kleptoplastic sea slugs, Plakobranchus ocellatus.</title>
        <authorList>
            <person name="Maeda T."/>
            <person name="Takahashi S."/>
            <person name="Yoshida T."/>
            <person name="Shimamura S."/>
            <person name="Takaki Y."/>
            <person name="Nagai Y."/>
            <person name="Toyoda A."/>
            <person name="Suzuki Y."/>
            <person name="Arimoto A."/>
            <person name="Ishii H."/>
            <person name="Satoh N."/>
            <person name="Nishiyama T."/>
            <person name="Hasebe M."/>
            <person name="Maruyama T."/>
            <person name="Minagawa J."/>
            <person name="Obokata J."/>
            <person name="Shigenobu S."/>
        </authorList>
    </citation>
    <scope>NUCLEOTIDE SEQUENCE [LARGE SCALE GENOMIC DNA]</scope>
</reference>
<dbReference type="EMBL" id="BMAT01010409">
    <property type="protein sequence ID" value="GFS26339.1"/>
    <property type="molecule type" value="Genomic_DNA"/>
</dbReference>
<dbReference type="Pfam" id="PF05199">
    <property type="entry name" value="GMC_oxred_C"/>
    <property type="match status" value="1"/>
</dbReference>
<dbReference type="Gene3D" id="3.50.50.60">
    <property type="entry name" value="FAD/NAD(P)-binding domain"/>
    <property type="match status" value="1"/>
</dbReference>
<evidence type="ECO:0000259" key="2">
    <source>
        <dbReference type="Pfam" id="PF05199"/>
    </source>
</evidence>
<evidence type="ECO:0000313" key="3">
    <source>
        <dbReference type="EMBL" id="GFS26339.1"/>
    </source>
</evidence>
<protein>
    <submittedName>
        <fullName evidence="3">Oxygen-dependent choline dehydrogenase</fullName>
    </submittedName>
</protein>